<dbReference type="Gene3D" id="2.60.40.10">
    <property type="entry name" value="Immunoglobulins"/>
    <property type="match status" value="5"/>
</dbReference>
<feature type="domain" description="Peptidase M6-like" evidence="2">
    <location>
        <begin position="42"/>
        <end position="258"/>
    </location>
</feature>
<evidence type="ECO:0000259" key="2">
    <source>
        <dbReference type="Pfam" id="PF05547"/>
    </source>
</evidence>
<dbReference type="InterPro" id="IPR032179">
    <property type="entry name" value="Cry22Aa_Ig-like"/>
</dbReference>
<sequence length="1095" mass="123411">MKKLWKHVVLLLLLISSFTTLSAATLSNQAHFNNVVIFIRFNDEQTYSAPYTYNHYEEMLNGVGVESLRDYYLEASYGQLTIDSIIPNDNGTILYYTDIYDRSYYEPYDETTNPDGYSENESASREHNLLKRAVDYADAENWFDESVNLDVNNDGMIDSITFMVSGEDNGWNSLLWPHKWELYSFGSEGNFSASAPTINGVHAYYYTFELLGNSTTYDYQVTVGILAHETFHLLGAPDLYHYYYYLDVVPVGYWGLMQYQGDIPSHMLGYMKEEYGLWLDETQTISDSGTYTLYPLGEGEHLMRLYTGFENEWIYLEYRLQDGRYESNLPDSGLLVYRVNQNVDGNEYGSYYNGEPSDEVFIFRPGLDDVIEPIILEEEGDIDGDIDLAALSNDNIYSAIGLGTSIPLFSADGTILNIRIDNIIEQDGYITFDVSFPIRTYIMSETFELDNINVQFWDNEEMDYRIGVENIPQTQEVRYTTDGTTPTLASPLVPVDGISIDAMNNVVTLGIFEDDVLLSTQVETYQFSSTIESNHHPYGNYMSQYYYLDFGVDHDFNISFHSSSKLEEYFDYLYLFDGTVTESFTGTEMRSFDQSYHQEEFLVLFDTDDTIDNFYGFTMNIDTVVLPNFELSGNAYNRIPVGTTYTDPGYILDGLNTELYHVEVTGTYDTDIVGSYTITYDLLDDENTIIKTLTRTVEVVDDVSPEVTLNGYELTIIEAGSVYEDLGVNITDNYDSNPSVTITENVDTSVLGDYIVTYTVQDSSLNQTVITRTVRVIDTTAPVLTMNGDDELHLEVFSDYLDEGVTGVDNLDPLVNILTDSNLDLSVLGEYTITYRATDENGNSSSITRTIHVVDTTNPVLTLTGDSDVTIEVFDSYTDAGFELHDNYDTDVAYTIDESLDLSTVGTYTITFTATDSSNNQTIVTRTVNVVDTVAPEGTLNNGLDTIYVGETWEDGGVSYSDNYTESPTLETDGDVDTSAPGEYVVTYTITDESGNETVRTRIISVLEKQDLEITCDAMVTTAASIDDLMLGDCMVGTEKMTVHTSDIRSNPGIYEVNYSLDVHGTTYHKTIYVYITGGTYITTEIAIERREDYV</sequence>
<dbReference type="Pfam" id="PF05547">
    <property type="entry name" value="Peptidase_M6"/>
    <property type="match status" value="1"/>
</dbReference>
<dbReference type="InterPro" id="IPR013783">
    <property type="entry name" value="Ig-like_fold"/>
</dbReference>
<name>A0A7L7KR84_9MOLU</name>
<protein>
    <submittedName>
        <fullName evidence="4">DUF5011 domain-containing protein</fullName>
    </submittedName>
</protein>
<dbReference type="PANTHER" id="PTHR41775:SF1">
    <property type="entry name" value="PEPTIDASE M6-LIKE DOMAIN-CONTAINING PROTEIN"/>
    <property type="match status" value="1"/>
</dbReference>
<accession>A0A7L7KR84</accession>
<feature type="domain" description="Pesticidal crystal protein Cry22Aa Ig-like" evidence="3">
    <location>
        <begin position="946"/>
        <end position="1006"/>
    </location>
</feature>
<dbReference type="NCBIfam" id="TIGR03296">
    <property type="entry name" value="M6dom_TIGR03296"/>
    <property type="match status" value="1"/>
</dbReference>
<evidence type="ECO:0000259" key="3">
    <source>
        <dbReference type="Pfam" id="PF16403"/>
    </source>
</evidence>
<evidence type="ECO:0000313" key="4">
    <source>
        <dbReference type="EMBL" id="QMS85095.1"/>
    </source>
</evidence>
<feature type="chain" id="PRO_5029833233" evidence="1">
    <location>
        <begin position="24"/>
        <end position="1095"/>
    </location>
</feature>
<dbReference type="PANTHER" id="PTHR41775">
    <property type="entry name" value="SECRETED PROTEIN-RELATED"/>
    <property type="match status" value="1"/>
</dbReference>
<feature type="domain" description="Pesticidal crystal protein Cry22Aa Ig-like" evidence="3">
    <location>
        <begin position="708"/>
        <end position="776"/>
    </location>
</feature>
<dbReference type="Proteomes" id="UP000514720">
    <property type="component" value="Chromosome"/>
</dbReference>
<dbReference type="KEGG" id="xcl:G4Z02_04840"/>
<feature type="signal peptide" evidence="1">
    <location>
        <begin position="1"/>
        <end position="23"/>
    </location>
</feature>
<dbReference type="EMBL" id="CP048914">
    <property type="protein sequence ID" value="QMS85095.1"/>
    <property type="molecule type" value="Genomic_DNA"/>
</dbReference>
<organism evidence="4 5">
    <name type="scientific">Candidatus Xianfuyuplasma coldseepsis</name>
    <dbReference type="NCBI Taxonomy" id="2782163"/>
    <lineage>
        <taxon>Bacteria</taxon>
        <taxon>Bacillati</taxon>
        <taxon>Mycoplasmatota</taxon>
        <taxon>Mollicutes</taxon>
        <taxon>Candidatus Izemoplasmatales</taxon>
        <taxon>Candidatus Izemoplasmataceae</taxon>
        <taxon>Candidatus Xianfuyuplasma</taxon>
    </lineage>
</organism>
<reference evidence="4 5" key="1">
    <citation type="submission" date="2020-02" db="EMBL/GenBank/DDBJ databases">
        <authorList>
            <person name="Zheng R.K."/>
            <person name="Sun C.M."/>
        </authorList>
    </citation>
    <scope>NUCLEOTIDE SEQUENCE [LARGE SCALE GENOMIC DNA]</scope>
    <source>
        <strain evidence="5">zrk13</strain>
    </source>
</reference>
<dbReference type="Pfam" id="PF16403">
    <property type="entry name" value="Bact_surface_Ig-like"/>
    <property type="match status" value="5"/>
</dbReference>
<proteinExistence type="predicted"/>
<feature type="domain" description="Pesticidal crystal protein Cry22Aa Ig-like" evidence="3">
    <location>
        <begin position="784"/>
        <end position="853"/>
    </location>
</feature>
<keyword evidence="1" id="KW-0732">Signal</keyword>
<gene>
    <name evidence="4" type="ORF">G4Z02_04840</name>
</gene>
<dbReference type="GO" id="GO:0008233">
    <property type="term" value="F:peptidase activity"/>
    <property type="evidence" value="ECO:0007669"/>
    <property type="project" value="InterPro"/>
</dbReference>
<dbReference type="InterPro" id="IPR008757">
    <property type="entry name" value="Peptidase_M6-like_domain"/>
</dbReference>
<keyword evidence="5" id="KW-1185">Reference proteome</keyword>
<evidence type="ECO:0000313" key="5">
    <source>
        <dbReference type="Proteomes" id="UP000514720"/>
    </source>
</evidence>
<evidence type="ECO:0000256" key="1">
    <source>
        <dbReference type="SAM" id="SignalP"/>
    </source>
</evidence>
<feature type="domain" description="Pesticidal crystal protein Cry22Aa Ig-like" evidence="3">
    <location>
        <begin position="629"/>
        <end position="699"/>
    </location>
</feature>
<dbReference type="GO" id="GO:0006508">
    <property type="term" value="P:proteolysis"/>
    <property type="evidence" value="ECO:0007669"/>
    <property type="project" value="InterPro"/>
</dbReference>
<dbReference type="RefSeq" id="WP_258876866.1">
    <property type="nucleotide sequence ID" value="NZ_CP048914.1"/>
</dbReference>
<dbReference type="AlphaFoldDB" id="A0A7L7KR84"/>
<feature type="domain" description="Pesticidal crystal protein Cry22Aa Ig-like" evidence="3">
    <location>
        <begin position="861"/>
        <end position="930"/>
    </location>
</feature>